<keyword evidence="4" id="KW-1185">Reference proteome</keyword>
<dbReference type="EMBL" id="ML212362">
    <property type="protein sequence ID" value="TFK78727.1"/>
    <property type="molecule type" value="Genomic_DNA"/>
</dbReference>
<feature type="compositionally biased region" description="Low complexity" evidence="1">
    <location>
        <begin position="98"/>
        <end position="108"/>
    </location>
</feature>
<feature type="compositionally biased region" description="Polar residues" evidence="1">
    <location>
        <begin position="44"/>
        <end position="53"/>
    </location>
</feature>
<dbReference type="Proteomes" id="UP000308197">
    <property type="component" value="Unassembled WGS sequence"/>
</dbReference>
<gene>
    <name evidence="3" type="ORF">K466DRAFT_606032</name>
    <name evidence="2" type="ORF">K466DRAFT_606713</name>
</gene>
<feature type="region of interest" description="Disordered" evidence="1">
    <location>
        <begin position="1"/>
        <end position="126"/>
    </location>
</feature>
<dbReference type="AlphaFoldDB" id="A0A5C3NSP7"/>
<protein>
    <submittedName>
        <fullName evidence="3">Uncharacterized protein</fullName>
    </submittedName>
</protein>
<feature type="compositionally biased region" description="Low complexity" evidence="1">
    <location>
        <begin position="69"/>
        <end position="81"/>
    </location>
</feature>
<evidence type="ECO:0000256" key="1">
    <source>
        <dbReference type="SAM" id="MobiDB-lite"/>
    </source>
</evidence>
<feature type="compositionally biased region" description="Polar residues" evidence="1">
    <location>
        <begin position="26"/>
        <end position="37"/>
    </location>
</feature>
<evidence type="ECO:0000313" key="4">
    <source>
        <dbReference type="Proteomes" id="UP000308197"/>
    </source>
</evidence>
<evidence type="ECO:0000313" key="2">
    <source>
        <dbReference type="EMBL" id="TFK78727.1"/>
    </source>
</evidence>
<dbReference type="STRING" id="1314778.A0A5C3NSP7"/>
<accession>A0A5C3NSP7</accession>
<name>A0A5C3NSP7_9APHY</name>
<evidence type="ECO:0000313" key="3">
    <source>
        <dbReference type="EMBL" id="TFK79587.1"/>
    </source>
</evidence>
<sequence>MPLPSRQVSIGLGISGFNKPAVNPFTMGQFSTPMQKMSSEERFAQSNRSTSISGPPGMPLGRTTPIVCSSSQGGASHSSSGRTRSQRGNKRGEKDRPSGPGSSFGQQSMLGMSLELVAPPEVSANR</sequence>
<organism evidence="3 4">
    <name type="scientific">Polyporus arcularius HHB13444</name>
    <dbReference type="NCBI Taxonomy" id="1314778"/>
    <lineage>
        <taxon>Eukaryota</taxon>
        <taxon>Fungi</taxon>
        <taxon>Dikarya</taxon>
        <taxon>Basidiomycota</taxon>
        <taxon>Agaricomycotina</taxon>
        <taxon>Agaricomycetes</taxon>
        <taxon>Polyporales</taxon>
        <taxon>Polyporaceae</taxon>
        <taxon>Polyporus</taxon>
    </lineage>
</organism>
<reference evidence="3 4" key="1">
    <citation type="journal article" date="2019" name="Nat. Ecol. Evol.">
        <title>Megaphylogeny resolves global patterns of mushroom evolution.</title>
        <authorList>
            <person name="Varga T."/>
            <person name="Krizsan K."/>
            <person name="Foldi C."/>
            <person name="Dima B."/>
            <person name="Sanchez-Garcia M."/>
            <person name="Sanchez-Ramirez S."/>
            <person name="Szollosi G.J."/>
            <person name="Szarkandi J.G."/>
            <person name="Papp V."/>
            <person name="Albert L."/>
            <person name="Andreopoulos W."/>
            <person name="Angelini C."/>
            <person name="Antonin V."/>
            <person name="Barry K.W."/>
            <person name="Bougher N.L."/>
            <person name="Buchanan P."/>
            <person name="Buyck B."/>
            <person name="Bense V."/>
            <person name="Catcheside P."/>
            <person name="Chovatia M."/>
            <person name="Cooper J."/>
            <person name="Damon W."/>
            <person name="Desjardin D."/>
            <person name="Finy P."/>
            <person name="Geml J."/>
            <person name="Haridas S."/>
            <person name="Hughes K."/>
            <person name="Justo A."/>
            <person name="Karasinski D."/>
            <person name="Kautmanova I."/>
            <person name="Kiss B."/>
            <person name="Kocsube S."/>
            <person name="Kotiranta H."/>
            <person name="LaButti K.M."/>
            <person name="Lechner B.E."/>
            <person name="Liimatainen K."/>
            <person name="Lipzen A."/>
            <person name="Lukacs Z."/>
            <person name="Mihaltcheva S."/>
            <person name="Morgado L.N."/>
            <person name="Niskanen T."/>
            <person name="Noordeloos M.E."/>
            <person name="Ohm R.A."/>
            <person name="Ortiz-Santana B."/>
            <person name="Ovrebo C."/>
            <person name="Racz N."/>
            <person name="Riley R."/>
            <person name="Savchenko A."/>
            <person name="Shiryaev A."/>
            <person name="Soop K."/>
            <person name="Spirin V."/>
            <person name="Szebenyi C."/>
            <person name="Tomsovsky M."/>
            <person name="Tulloss R.E."/>
            <person name="Uehling J."/>
            <person name="Grigoriev I.V."/>
            <person name="Vagvolgyi C."/>
            <person name="Papp T."/>
            <person name="Martin F.M."/>
            <person name="Miettinen O."/>
            <person name="Hibbett D.S."/>
            <person name="Nagy L.G."/>
        </authorList>
    </citation>
    <scope>NUCLEOTIDE SEQUENCE [LARGE SCALE GENOMIC DNA]</scope>
    <source>
        <strain evidence="3 4">HHB13444</strain>
    </source>
</reference>
<proteinExistence type="predicted"/>
<dbReference type="EMBL" id="ML211989">
    <property type="protein sequence ID" value="TFK79587.1"/>
    <property type="molecule type" value="Genomic_DNA"/>
</dbReference>